<accession>K0IF05</accession>
<dbReference type="AlphaFoldDB" id="K0IF05"/>
<dbReference type="InParanoid" id="K0IF05"/>
<organism evidence="1 2">
    <name type="scientific">Nitrososphaera gargensis (strain Ga9.2)</name>
    <dbReference type="NCBI Taxonomy" id="1237085"/>
    <lineage>
        <taxon>Archaea</taxon>
        <taxon>Nitrososphaerota</taxon>
        <taxon>Nitrososphaeria</taxon>
        <taxon>Nitrososphaerales</taxon>
        <taxon>Nitrososphaeraceae</taxon>
        <taxon>Nitrososphaera</taxon>
    </lineage>
</organism>
<evidence type="ECO:0000313" key="2">
    <source>
        <dbReference type="Proteomes" id="UP000008037"/>
    </source>
</evidence>
<name>K0IF05_NITGG</name>
<evidence type="ECO:0000313" key="1">
    <source>
        <dbReference type="EMBL" id="AFU58355.1"/>
    </source>
</evidence>
<dbReference type="HOGENOM" id="CLU_1709191_0_0_2"/>
<dbReference type="KEGG" id="nga:Ngar_c14190"/>
<keyword evidence="2" id="KW-1185">Reference proteome</keyword>
<protein>
    <submittedName>
        <fullName evidence="1">Uncharacterized protein</fullName>
    </submittedName>
</protein>
<gene>
    <name evidence="1" type="ordered locus">Ngar_c14190</name>
</gene>
<sequence length="153" mass="14573">MRNNQIQKSYFLIPVSILLVSASIGIVTGSASALKPPVTQSQADVVNHATKGRVGIGVNQPANGQDVALGFADNGNNANANGGKFAAAFGGDGETDQDGGDGTANGDLVGLGFGGAGGPGSACHNGANGGDGRGTGGIFGGGFGGPGGRGGDC</sequence>
<dbReference type="EMBL" id="CP002408">
    <property type="protein sequence ID" value="AFU58355.1"/>
    <property type="molecule type" value="Genomic_DNA"/>
</dbReference>
<proteinExistence type="predicted"/>
<dbReference type="Proteomes" id="UP000008037">
    <property type="component" value="Chromosome"/>
</dbReference>
<dbReference type="BioCyc" id="CNIT1237085:G1324-1417-MONOMER"/>
<reference evidence="1 2" key="1">
    <citation type="journal article" date="2012" name="Environ. Microbiol.">
        <title>The genome of the ammonia-oxidizing Candidatus Nitrososphaera gargensis: insights into metabolic versatility and environmental adaptations.</title>
        <authorList>
            <person name="Spang A."/>
            <person name="Poehlein A."/>
            <person name="Offre P."/>
            <person name="Zumbragel S."/>
            <person name="Haider S."/>
            <person name="Rychlik N."/>
            <person name="Nowka B."/>
            <person name="Schmeisser C."/>
            <person name="Lebedeva E.V."/>
            <person name="Rattei T."/>
            <person name="Bohm C."/>
            <person name="Schmid M."/>
            <person name="Galushko A."/>
            <person name="Hatzenpichler R."/>
            <person name="Weinmaier T."/>
            <person name="Daniel R."/>
            <person name="Schleper C."/>
            <person name="Spieck E."/>
            <person name="Streit W."/>
            <person name="Wagner M."/>
        </authorList>
    </citation>
    <scope>NUCLEOTIDE SEQUENCE [LARGE SCALE GENOMIC DNA]</scope>
    <source>
        <strain evidence="2">Ga9.2</strain>
    </source>
</reference>